<accession>A0A9P0GKA1</accession>
<dbReference type="OrthoDB" id="6766422at2759"/>
<proteinExistence type="predicted"/>
<dbReference type="PANTHER" id="PTHR46409:SF1">
    <property type="entry name" value="HTH PSQ-TYPE DOMAIN-CONTAINING PROTEIN"/>
    <property type="match status" value="1"/>
</dbReference>
<evidence type="ECO:0000313" key="1">
    <source>
        <dbReference type="EMBL" id="CAH1112821.1"/>
    </source>
</evidence>
<sequence length="133" mass="15447">MMFDSCDFVRKLAIRSILKDRQQTHEGVRFFKLPKINFEADDYNNLIDWQKCTITEPPLVLKLSDNCLQQLIAEKETIIIDSFPCHTQAVERCVKIVTEASLKVRGETSRDGYIKAKLEARKSLRIKENTTKQ</sequence>
<gene>
    <name evidence="1" type="ORF">PSYICH_LOCUS11832</name>
</gene>
<protein>
    <submittedName>
        <fullName evidence="1">Uncharacterized protein</fullName>
    </submittedName>
</protein>
<dbReference type="EMBL" id="OV651818">
    <property type="protein sequence ID" value="CAH1112821.1"/>
    <property type="molecule type" value="Genomic_DNA"/>
</dbReference>
<dbReference type="AlphaFoldDB" id="A0A9P0GKA1"/>
<reference evidence="1" key="1">
    <citation type="submission" date="2022-01" db="EMBL/GenBank/DDBJ databases">
        <authorList>
            <person name="King R."/>
        </authorList>
    </citation>
    <scope>NUCLEOTIDE SEQUENCE</scope>
</reference>
<evidence type="ECO:0000313" key="2">
    <source>
        <dbReference type="Proteomes" id="UP001153636"/>
    </source>
</evidence>
<organism evidence="1 2">
    <name type="scientific">Psylliodes chrysocephalus</name>
    <dbReference type="NCBI Taxonomy" id="3402493"/>
    <lineage>
        <taxon>Eukaryota</taxon>
        <taxon>Metazoa</taxon>
        <taxon>Ecdysozoa</taxon>
        <taxon>Arthropoda</taxon>
        <taxon>Hexapoda</taxon>
        <taxon>Insecta</taxon>
        <taxon>Pterygota</taxon>
        <taxon>Neoptera</taxon>
        <taxon>Endopterygota</taxon>
        <taxon>Coleoptera</taxon>
        <taxon>Polyphaga</taxon>
        <taxon>Cucujiformia</taxon>
        <taxon>Chrysomeloidea</taxon>
        <taxon>Chrysomelidae</taxon>
        <taxon>Galerucinae</taxon>
        <taxon>Alticini</taxon>
        <taxon>Psylliodes</taxon>
    </lineage>
</organism>
<keyword evidence="2" id="KW-1185">Reference proteome</keyword>
<dbReference type="Proteomes" id="UP001153636">
    <property type="component" value="Chromosome 6"/>
</dbReference>
<name>A0A9P0GKA1_9CUCU</name>
<dbReference type="PANTHER" id="PTHR46409">
    <property type="entry name" value="HTH PSQ-TYPE DOMAIN-CONTAINING PROTEIN"/>
    <property type="match status" value="1"/>
</dbReference>